<reference evidence="3 4" key="1">
    <citation type="submission" date="2024-01" db="EMBL/GenBank/DDBJ databases">
        <title>Genome assemblies of Stephania.</title>
        <authorList>
            <person name="Yang L."/>
        </authorList>
    </citation>
    <scope>NUCLEOTIDE SEQUENCE [LARGE SCALE GENOMIC DNA]</scope>
    <source>
        <strain evidence="3">JXDWG</strain>
        <tissue evidence="3">Leaf</tissue>
    </source>
</reference>
<dbReference type="InterPro" id="IPR008889">
    <property type="entry name" value="VQ"/>
</dbReference>
<feature type="compositionally biased region" description="Low complexity" evidence="1">
    <location>
        <begin position="34"/>
        <end position="43"/>
    </location>
</feature>
<feature type="domain" description="VQ" evidence="2">
    <location>
        <begin position="56"/>
        <end position="80"/>
    </location>
</feature>
<dbReference type="AlphaFoldDB" id="A0AAP0PVU7"/>
<organism evidence="3 4">
    <name type="scientific">Stephania cephalantha</name>
    <dbReference type="NCBI Taxonomy" id="152367"/>
    <lineage>
        <taxon>Eukaryota</taxon>
        <taxon>Viridiplantae</taxon>
        <taxon>Streptophyta</taxon>
        <taxon>Embryophyta</taxon>
        <taxon>Tracheophyta</taxon>
        <taxon>Spermatophyta</taxon>
        <taxon>Magnoliopsida</taxon>
        <taxon>Ranunculales</taxon>
        <taxon>Menispermaceae</taxon>
        <taxon>Menispermoideae</taxon>
        <taxon>Cissampelideae</taxon>
        <taxon>Stephania</taxon>
    </lineage>
</organism>
<evidence type="ECO:0000259" key="2">
    <source>
        <dbReference type="Pfam" id="PF05678"/>
    </source>
</evidence>
<keyword evidence="4" id="KW-1185">Reference proteome</keyword>
<sequence>MDSFVTQKRELQGPRPPPLKLYKDSFKINKKNNKSSSNNNNNNPPRQEPVVIHIKSPEIIHVRPQDFMNMVQQLTGKPAAALASSSVARCGSPSVSALMLVERGHKSHNCDVSDVKEEHVEIVGSEGVPSSISPDLLSMAPLSLSTPLFSNGLFTPSPRAFVNLLEFGPIF</sequence>
<dbReference type="PANTHER" id="PTHR33143:SF63">
    <property type="entry name" value="F16F4.1 PROTEIN"/>
    <property type="match status" value="1"/>
</dbReference>
<proteinExistence type="predicted"/>
<accession>A0AAP0PVU7</accession>
<dbReference type="InterPro" id="IPR039607">
    <property type="entry name" value="VQ_8/17/18/20/21/25"/>
</dbReference>
<dbReference type="PANTHER" id="PTHR33143">
    <property type="entry name" value="F16F4.1 PROTEIN-RELATED"/>
    <property type="match status" value="1"/>
</dbReference>
<name>A0AAP0PVU7_9MAGN</name>
<comment type="caution">
    <text evidence="3">The sequence shown here is derived from an EMBL/GenBank/DDBJ whole genome shotgun (WGS) entry which is preliminary data.</text>
</comment>
<gene>
    <name evidence="3" type="ORF">Scep_003514</name>
</gene>
<evidence type="ECO:0000313" key="3">
    <source>
        <dbReference type="EMBL" id="KAK9156940.1"/>
    </source>
</evidence>
<dbReference type="GO" id="GO:0005634">
    <property type="term" value="C:nucleus"/>
    <property type="evidence" value="ECO:0007669"/>
    <property type="project" value="TreeGrafter"/>
</dbReference>
<dbReference type="EMBL" id="JBBNAG010000002">
    <property type="protein sequence ID" value="KAK9156940.1"/>
    <property type="molecule type" value="Genomic_DNA"/>
</dbReference>
<protein>
    <recommendedName>
        <fullName evidence="2">VQ domain-containing protein</fullName>
    </recommendedName>
</protein>
<evidence type="ECO:0000313" key="4">
    <source>
        <dbReference type="Proteomes" id="UP001419268"/>
    </source>
</evidence>
<evidence type="ECO:0000256" key="1">
    <source>
        <dbReference type="SAM" id="MobiDB-lite"/>
    </source>
</evidence>
<feature type="region of interest" description="Disordered" evidence="1">
    <location>
        <begin position="1"/>
        <end position="48"/>
    </location>
</feature>
<dbReference type="Pfam" id="PF05678">
    <property type="entry name" value="VQ"/>
    <property type="match status" value="1"/>
</dbReference>
<dbReference type="Proteomes" id="UP001419268">
    <property type="component" value="Unassembled WGS sequence"/>
</dbReference>